<dbReference type="Proteomes" id="UP000603434">
    <property type="component" value="Unassembled WGS sequence"/>
</dbReference>
<protein>
    <recommendedName>
        <fullName evidence="2">UPF0102 protein H8E23_06955</fullName>
    </recommendedName>
</protein>
<dbReference type="InterPro" id="IPR011856">
    <property type="entry name" value="tRNA_endonuc-like_dom_sf"/>
</dbReference>
<evidence type="ECO:0000313" key="4">
    <source>
        <dbReference type="Proteomes" id="UP000603434"/>
    </source>
</evidence>
<sequence>MQNQRQQFGKESESIAVKHLKKNGYKILEQNYRNPLGEIDVIAKDKNTLVFVEVKARRSGGYGSPKWAVTPKKQRQISKVALYYLKAVKQKNVKARFDVVAISSTDDNPRIELIKNAFELAYG</sequence>
<dbReference type="NCBIfam" id="NF009150">
    <property type="entry name" value="PRK12497.1-3"/>
    <property type="match status" value="1"/>
</dbReference>
<evidence type="ECO:0000313" key="3">
    <source>
        <dbReference type="EMBL" id="MBC8361119.1"/>
    </source>
</evidence>
<dbReference type="NCBIfam" id="TIGR00252">
    <property type="entry name" value="YraN family protein"/>
    <property type="match status" value="1"/>
</dbReference>
<dbReference type="AlphaFoldDB" id="A0A8J6TLA0"/>
<gene>
    <name evidence="3" type="ORF">H8E23_06955</name>
</gene>
<dbReference type="HAMAP" id="MF_00048">
    <property type="entry name" value="UPF0102"/>
    <property type="match status" value="1"/>
</dbReference>
<dbReference type="InterPro" id="IPR011335">
    <property type="entry name" value="Restrct_endonuc-II-like"/>
</dbReference>
<comment type="caution">
    <text evidence="3">The sequence shown here is derived from an EMBL/GenBank/DDBJ whole genome shotgun (WGS) entry which is preliminary data.</text>
</comment>
<evidence type="ECO:0000256" key="1">
    <source>
        <dbReference type="ARBA" id="ARBA00006738"/>
    </source>
</evidence>
<dbReference type="Gene3D" id="3.40.1350.10">
    <property type="match status" value="1"/>
</dbReference>
<dbReference type="NCBIfam" id="NF009154">
    <property type="entry name" value="PRK12497.3-3"/>
    <property type="match status" value="1"/>
</dbReference>
<proteinExistence type="inferred from homology"/>
<comment type="similarity">
    <text evidence="1 2">Belongs to the UPF0102 family.</text>
</comment>
<dbReference type="PANTHER" id="PTHR34039">
    <property type="entry name" value="UPF0102 PROTEIN YRAN"/>
    <property type="match status" value="1"/>
</dbReference>
<dbReference type="EMBL" id="JACNJH010000122">
    <property type="protein sequence ID" value="MBC8361119.1"/>
    <property type="molecule type" value="Genomic_DNA"/>
</dbReference>
<dbReference type="PANTHER" id="PTHR34039:SF1">
    <property type="entry name" value="UPF0102 PROTEIN YRAN"/>
    <property type="match status" value="1"/>
</dbReference>
<reference evidence="3 4" key="1">
    <citation type="submission" date="2020-08" db="EMBL/GenBank/DDBJ databases">
        <title>Bridging the membrane lipid divide: bacteria of the FCB group superphylum have the potential to synthesize archaeal ether lipids.</title>
        <authorList>
            <person name="Villanueva L."/>
            <person name="Von Meijenfeldt F.A.B."/>
            <person name="Westbye A.B."/>
            <person name="Yadav S."/>
            <person name="Hopmans E.C."/>
            <person name="Dutilh B.E."/>
            <person name="Sinninghe Damste J.S."/>
        </authorList>
    </citation>
    <scope>NUCLEOTIDE SEQUENCE [LARGE SCALE GENOMIC DNA]</scope>
    <source>
        <strain evidence="3">NIOZ-UU30</strain>
    </source>
</reference>
<name>A0A8J6TLA0_9BACT</name>
<dbReference type="CDD" id="cd20736">
    <property type="entry name" value="PoNe_Nuclease"/>
    <property type="match status" value="1"/>
</dbReference>
<accession>A0A8J6TLA0</accession>
<evidence type="ECO:0000256" key="2">
    <source>
        <dbReference type="HAMAP-Rule" id="MF_00048"/>
    </source>
</evidence>
<dbReference type="Pfam" id="PF02021">
    <property type="entry name" value="UPF0102"/>
    <property type="match status" value="1"/>
</dbReference>
<dbReference type="SUPFAM" id="SSF52980">
    <property type="entry name" value="Restriction endonuclease-like"/>
    <property type="match status" value="1"/>
</dbReference>
<dbReference type="InterPro" id="IPR003509">
    <property type="entry name" value="UPF0102_YraN-like"/>
</dbReference>
<dbReference type="GO" id="GO:0003676">
    <property type="term" value="F:nucleic acid binding"/>
    <property type="evidence" value="ECO:0007669"/>
    <property type="project" value="InterPro"/>
</dbReference>
<organism evidence="3 4">
    <name type="scientific">Candidatus Desulfatibia profunda</name>
    <dbReference type="NCBI Taxonomy" id="2841695"/>
    <lineage>
        <taxon>Bacteria</taxon>
        <taxon>Pseudomonadati</taxon>
        <taxon>Thermodesulfobacteriota</taxon>
        <taxon>Desulfobacteria</taxon>
        <taxon>Desulfobacterales</taxon>
        <taxon>Desulfobacterales incertae sedis</taxon>
        <taxon>Candidatus Desulfatibia</taxon>
    </lineage>
</organism>